<dbReference type="GO" id="GO:0005524">
    <property type="term" value="F:ATP binding"/>
    <property type="evidence" value="ECO:0007669"/>
    <property type="project" value="UniProtKB-KW"/>
</dbReference>
<name>A0A369V102_9ACTN</name>
<dbReference type="InterPro" id="IPR003594">
    <property type="entry name" value="HATPase_dom"/>
</dbReference>
<keyword evidence="1" id="KW-0808">Transferase</keyword>
<accession>A0A369V102</accession>
<evidence type="ECO:0000259" key="2">
    <source>
        <dbReference type="Pfam" id="PF13581"/>
    </source>
</evidence>
<evidence type="ECO:0000313" key="3">
    <source>
        <dbReference type="EMBL" id="RDD85580.1"/>
    </source>
</evidence>
<dbReference type="SUPFAM" id="SSF55874">
    <property type="entry name" value="ATPase domain of HSP90 chaperone/DNA topoisomerase II/histidine kinase"/>
    <property type="match status" value="1"/>
</dbReference>
<keyword evidence="1" id="KW-0723">Serine/threonine-protein kinase</keyword>
<dbReference type="GO" id="GO:0004674">
    <property type="term" value="F:protein serine/threonine kinase activity"/>
    <property type="evidence" value="ECO:0007669"/>
    <property type="project" value="UniProtKB-KW"/>
</dbReference>
<keyword evidence="1" id="KW-0418">Kinase</keyword>
<reference evidence="3 4" key="1">
    <citation type="submission" date="2018-07" db="EMBL/GenBank/DDBJ databases">
        <title>Genome guided investigation of antibiotics producing actinomycetales strain isolated from a Macau mangrove ecosystem.</title>
        <authorList>
            <person name="Hu D."/>
        </authorList>
    </citation>
    <scope>NUCLEOTIDE SEQUENCE [LARGE SCALE GENOMIC DNA]</scope>
    <source>
        <strain evidence="3 4">2297</strain>
    </source>
</reference>
<dbReference type="AlphaFoldDB" id="A0A369V102"/>
<protein>
    <submittedName>
        <fullName evidence="3">ATP-binding protein</fullName>
    </submittedName>
</protein>
<dbReference type="InterPro" id="IPR050267">
    <property type="entry name" value="Anti-sigma-factor_SerPK"/>
</dbReference>
<dbReference type="Pfam" id="PF13581">
    <property type="entry name" value="HATPase_c_2"/>
    <property type="match status" value="1"/>
</dbReference>
<dbReference type="RefSeq" id="WP_114531748.1">
    <property type="nucleotide sequence ID" value="NZ_QQBH01000025.1"/>
</dbReference>
<dbReference type="PANTHER" id="PTHR35526:SF3">
    <property type="entry name" value="ANTI-SIGMA-F FACTOR RSBW"/>
    <property type="match status" value="1"/>
</dbReference>
<dbReference type="OrthoDB" id="4166172at2"/>
<dbReference type="EMBL" id="QQBH01000025">
    <property type="protein sequence ID" value="RDD85580.1"/>
    <property type="molecule type" value="Genomic_DNA"/>
</dbReference>
<proteinExistence type="predicted"/>
<keyword evidence="3" id="KW-0067">ATP-binding</keyword>
<dbReference type="CDD" id="cd16936">
    <property type="entry name" value="HATPase_RsbW-like"/>
    <property type="match status" value="1"/>
</dbReference>
<feature type="domain" description="Histidine kinase/HSP90-like ATPase" evidence="2">
    <location>
        <begin position="18"/>
        <end position="131"/>
    </location>
</feature>
<dbReference type="InterPro" id="IPR036890">
    <property type="entry name" value="HATPase_C_sf"/>
</dbReference>
<keyword evidence="3" id="KW-0547">Nucleotide-binding</keyword>
<dbReference type="Proteomes" id="UP000253742">
    <property type="component" value="Unassembled WGS sequence"/>
</dbReference>
<sequence length="134" mass="14442">MNDTYEPVVRGSAYAAHAVRREVRDRLTSWGTGALAGDAELVVAELLANAERHGRPPVRIALTLGQRPRGGCVVRVEVSDAGAGFDVGRVRARWRHPAFGWGEDGRGLFLVDALSARWGDRSGPGGHTVWADLC</sequence>
<dbReference type="Gene3D" id="3.30.565.10">
    <property type="entry name" value="Histidine kinase-like ATPase, C-terminal domain"/>
    <property type="match status" value="1"/>
</dbReference>
<comment type="caution">
    <text evidence="3">The sequence shown here is derived from an EMBL/GenBank/DDBJ whole genome shotgun (WGS) entry which is preliminary data.</text>
</comment>
<organism evidence="3 4">
    <name type="scientific">Streptomyces parvulus</name>
    <dbReference type="NCBI Taxonomy" id="146923"/>
    <lineage>
        <taxon>Bacteria</taxon>
        <taxon>Bacillati</taxon>
        <taxon>Actinomycetota</taxon>
        <taxon>Actinomycetes</taxon>
        <taxon>Kitasatosporales</taxon>
        <taxon>Streptomycetaceae</taxon>
        <taxon>Streptomyces</taxon>
    </lineage>
</organism>
<gene>
    <name evidence="3" type="ORF">DVZ84_28900</name>
</gene>
<evidence type="ECO:0000256" key="1">
    <source>
        <dbReference type="ARBA" id="ARBA00022527"/>
    </source>
</evidence>
<evidence type="ECO:0000313" key="4">
    <source>
        <dbReference type="Proteomes" id="UP000253742"/>
    </source>
</evidence>
<dbReference type="PANTHER" id="PTHR35526">
    <property type="entry name" value="ANTI-SIGMA-F FACTOR RSBW-RELATED"/>
    <property type="match status" value="1"/>
</dbReference>